<feature type="signal peptide" evidence="2">
    <location>
        <begin position="1"/>
        <end position="22"/>
    </location>
</feature>
<comment type="caution">
    <text evidence="3">The sequence shown here is derived from an EMBL/GenBank/DDBJ whole genome shotgun (WGS) entry which is preliminary data.</text>
</comment>
<dbReference type="RefSeq" id="XP_024710247.1">
    <property type="nucleotide sequence ID" value="XM_024843186.1"/>
</dbReference>
<gene>
    <name evidence="3" type="ORF">P170DRAFT_27978</name>
</gene>
<dbReference type="VEuPathDB" id="FungiDB:P170DRAFT_27978"/>
<keyword evidence="4" id="KW-1185">Reference proteome</keyword>
<keyword evidence="2" id="KW-0732">Signal</keyword>
<protein>
    <submittedName>
        <fullName evidence="3">Uncharacterized protein</fullName>
    </submittedName>
</protein>
<feature type="chain" id="PRO_5014131036" evidence="2">
    <location>
        <begin position="23"/>
        <end position="177"/>
    </location>
</feature>
<sequence length="177" mass="19384">MPRGSFHWHSSLWRFLFSSSSSSYLTVGGRYPGILLYLVPCVPRTVQKIPVARKSTYAVVPPLRSTRPKFETASGKGYPPMQIPDSYLPPGPNSVTTSSPRRVQPHATFHGGDGMEGRKRQRLTTIDSDDIIAVECRRERGGDETEEGKADESTGNNRRSGGSDGQPVVLLYCACVG</sequence>
<accession>A0A2I2GPZ1</accession>
<proteinExistence type="predicted"/>
<evidence type="ECO:0000313" key="3">
    <source>
        <dbReference type="EMBL" id="PLB54945.1"/>
    </source>
</evidence>
<organism evidence="3 4">
    <name type="scientific">Aspergillus steynii IBT 23096</name>
    <dbReference type="NCBI Taxonomy" id="1392250"/>
    <lineage>
        <taxon>Eukaryota</taxon>
        <taxon>Fungi</taxon>
        <taxon>Dikarya</taxon>
        <taxon>Ascomycota</taxon>
        <taxon>Pezizomycotina</taxon>
        <taxon>Eurotiomycetes</taxon>
        <taxon>Eurotiomycetidae</taxon>
        <taxon>Eurotiales</taxon>
        <taxon>Aspergillaceae</taxon>
        <taxon>Aspergillus</taxon>
        <taxon>Aspergillus subgen. Circumdati</taxon>
    </lineage>
</organism>
<evidence type="ECO:0000256" key="2">
    <source>
        <dbReference type="SAM" id="SignalP"/>
    </source>
</evidence>
<feature type="region of interest" description="Disordered" evidence="1">
    <location>
        <begin position="68"/>
        <end position="118"/>
    </location>
</feature>
<evidence type="ECO:0000313" key="4">
    <source>
        <dbReference type="Proteomes" id="UP000234275"/>
    </source>
</evidence>
<reference evidence="3 4" key="1">
    <citation type="submission" date="2016-12" db="EMBL/GenBank/DDBJ databases">
        <title>The genomes of Aspergillus section Nigri reveals drivers in fungal speciation.</title>
        <authorList>
            <consortium name="DOE Joint Genome Institute"/>
            <person name="Vesth T.C."/>
            <person name="Nybo J."/>
            <person name="Theobald S."/>
            <person name="Brandl J."/>
            <person name="Frisvad J.C."/>
            <person name="Nielsen K.F."/>
            <person name="Lyhne E.K."/>
            <person name="Kogle M.E."/>
            <person name="Kuo A."/>
            <person name="Riley R."/>
            <person name="Clum A."/>
            <person name="Nolan M."/>
            <person name="Lipzen A."/>
            <person name="Salamov A."/>
            <person name="Henrissat B."/>
            <person name="Wiebenga A."/>
            <person name="De Vries R.P."/>
            <person name="Grigoriev I.V."/>
            <person name="Mortensen U.H."/>
            <person name="Andersen M.R."/>
            <person name="Baker S.E."/>
        </authorList>
    </citation>
    <scope>NUCLEOTIDE SEQUENCE [LARGE SCALE GENOMIC DNA]</scope>
    <source>
        <strain evidence="3 4">IBT 23096</strain>
    </source>
</reference>
<name>A0A2I2GPZ1_9EURO</name>
<dbReference type="AlphaFoldDB" id="A0A2I2GPZ1"/>
<evidence type="ECO:0000256" key="1">
    <source>
        <dbReference type="SAM" id="MobiDB-lite"/>
    </source>
</evidence>
<dbReference type="EMBL" id="MSFO01000001">
    <property type="protein sequence ID" value="PLB54945.1"/>
    <property type="molecule type" value="Genomic_DNA"/>
</dbReference>
<dbReference type="Proteomes" id="UP000234275">
    <property type="component" value="Unassembled WGS sequence"/>
</dbReference>
<dbReference type="GeneID" id="36550885"/>
<feature type="compositionally biased region" description="Basic and acidic residues" evidence="1">
    <location>
        <begin position="136"/>
        <end position="152"/>
    </location>
</feature>
<feature type="region of interest" description="Disordered" evidence="1">
    <location>
        <begin position="136"/>
        <end position="166"/>
    </location>
</feature>